<reference evidence="1" key="1">
    <citation type="submission" date="2023-05" db="EMBL/GenBank/DDBJ databases">
        <title>Nepenthes gracilis genome sequencing.</title>
        <authorList>
            <person name="Fukushima K."/>
        </authorList>
    </citation>
    <scope>NUCLEOTIDE SEQUENCE</scope>
    <source>
        <strain evidence="1">SING2019-196</strain>
    </source>
</reference>
<keyword evidence="2" id="KW-1185">Reference proteome</keyword>
<comment type="caution">
    <text evidence="1">The sequence shown here is derived from an EMBL/GenBank/DDBJ whole genome shotgun (WGS) entry which is preliminary data.</text>
</comment>
<dbReference type="AlphaFoldDB" id="A0AAD3T6F4"/>
<dbReference type="EMBL" id="BSYO01000025">
    <property type="protein sequence ID" value="GMH22866.1"/>
    <property type="molecule type" value="Genomic_DNA"/>
</dbReference>
<organism evidence="1 2">
    <name type="scientific">Nepenthes gracilis</name>
    <name type="common">Slender pitcher plant</name>
    <dbReference type="NCBI Taxonomy" id="150966"/>
    <lineage>
        <taxon>Eukaryota</taxon>
        <taxon>Viridiplantae</taxon>
        <taxon>Streptophyta</taxon>
        <taxon>Embryophyta</taxon>
        <taxon>Tracheophyta</taxon>
        <taxon>Spermatophyta</taxon>
        <taxon>Magnoliopsida</taxon>
        <taxon>eudicotyledons</taxon>
        <taxon>Gunneridae</taxon>
        <taxon>Pentapetalae</taxon>
        <taxon>Caryophyllales</taxon>
        <taxon>Nepenthaceae</taxon>
        <taxon>Nepenthes</taxon>
    </lineage>
</organism>
<evidence type="ECO:0000313" key="2">
    <source>
        <dbReference type="Proteomes" id="UP001279734"/>
    </source>
</evidence>
<sequence>MAPNAFLENSKLDAVKCMNAQASSILFCMPNDMEANFFEAETRPSLSSYTRQLGNCLKNSFDGWLAHTTILPIASAFAVMVQPTSIVLGLRKTLQLKEASPPFNFREDWVTGIRKECILLHLKVTSHIDMVGPRLLFEEKVACQTTESRRLSLARATRSVVKPCAKETSI</sequence>
<evidence type="ECO:0000313" key="1">
    <source>
        <dbReference type="EMBL" id="GMH22866.1"/>
    </source>
</evidence>
<protein>
    <submittedName>
        <fullName evidence="1">Uncharacterized protein</fullName>
    </submittedName>
</protein>
<dbReference type="Proteomes" id="UP001279734">
    <property type="component" value="Unassembled WGS sequence"/>
</dbReference>
<gene>
    <name evidence="1" type="ORF">Nepgr_024709</name>
</gene>
<name>A0AAD3T6F4_NEPGR</name>
<accession>A0AAD3T6F4</accession>
<proteinExistence type="predicted"/>